<dbReference type="EMBL" id="QKWJ01000001">
    <property type="protein sequence ID" value="RDK12222.1"/>
    <property type="molecule type" value="Genomic_DNA"/>
</dbReference>
<dbReference type="AlphaFoldDB" id="A0A370P2Y6"/>
<organism evidence="1 2">
    <name type="scientific">Cupriavidus lacunae</name>
    <dbReference type="NCBI Taxonomy" id="2666307"/>
    <lineage>
        <taxon>Bacteria</taxon>
        <taxon>Pseudomonadati</taxon>
        <taxon>Pseudomonadota</taxon>
        <taxon>Betaproteobacteria</taxon>
        <taxon>Burkholderiales</taxon>
        <taxon>Burkholderiaceae</taxon>
        <taxon>Cupriavidus</taxon>
    </lineage>
</organism>
<accession>A0A370P2Y6</accession>
<evidence type="ECO:0000313" key="1">
    <source>
        <dbReference type="EMBL" id="RDK12222.1"/>
    </source>
</evidence>
<name>A0A370P2Y6_9BURK</name>
<comment type="caution">
    <text evidence="1">The sequence shown here is derived from an EMBL/GenBank/DDBJ whole genome shotgun (WGS) entry which is preliminary data.</text>
</comment>
<keyword evidence="2" id="KW-1185">Reference proteome</keyword>
<proteinExistence type="predicted"/>
<protein>
    <submittedName>
        <fullName evidence="1">Uncharacterized protein</fullName>
    </submittedName>
</protein>
<dbReference type="Proteomes" id="UP000255165">
    <property type="component" value="Unassembled WGS sequence"/>
</dbReference>
<reference evidence="1 2" key="1">
    <citation type="submission" date="2018-06" db="EMBL/GenBank/DDBJ databases">
        <authorList>
            <person name="Feng T."/>
            <person name="Jeon C.O."/>
        </authorList>
    </citation>
    <scope>NUCLEOTIDE SEQUENCE [LARGE SCALE GENOMIC DNA]</scope>
    <source>
        <strain evidence="1 2">S23</strain>
    </source>
</reference>
<evidence type="ECO:0000313" key="2">
    <source>
        <dbReference type="Proteomes" id="UP000255165"/>
    </source>
</evidence>
<gene>
    <name evidence="1" type="ORF">DN412_01365</name>
</gene>
<sequence>MSPIPCIAVLYRIDGEGVEQRIRALSTPSNYGGGRIWLLCPLLRTRERLLDELERIEEAKDAALFGQMARLLGHDRASKFW</sequence>